<evidence type="ECO:0000313" key="1">
    <source>
        <dbReference type="EMBL" id="OPX46433.1"/>
    </source>
</evidence>
<proteinExistence type="predicted"/>
<organism evidence="1 2">
    <name type="scientific">Ruminiclostridium hungatei</name>
    <name type="common">Clostridium hungatei</name>
    <dbReference type="NCBI Taxonomy" id="48256"/>
    <lineage>
        <taxon>Bacteria</taxon>
        <taxon>Bacillati</taxon>
        <taxon>Bacillota</taxon>
        <taxon>Clostridia</taxon>
        <taxon>Eubacteriales</taxon>
        <taxon>Oscillospiraceae</taxon>
        <taxon>Ruminiclostridium</taxon>
    </lineage>
</organism>
<dbReference type="Proteomes" id="UP000191554">
    <property type="component" value="Unassembled WGS sequence"/>
</dbReference>
<dbReference type="STRING" id="48256.CLHUN_02490"/>
<accession>A0A1V4SRM0</accession>
<sequence length="63" mass="7085">MTNAQAQGYAVVALSRLIAAGRIKGNRAELCRLLDRKMYDLMDIMFEEEAEEKAGRILEGRVV</sequence>
<dbReference type="OrthoDB" id="5604at1508657"/>
<dbReference type="EMBL" id="MZGX01000001">
    <property type="protein sequence ID" value="OPX46433.1"/>
    <property type="molecule type" value="Genomic_DNA"/>
</dbReference>
<dbReference type="AlphaFoldDB" id="A0A1V4SRM0"/>
<keyword evidence="2" id="KW-1185">Reference proteome</keyword>
<comment type="caution">
    <text evidence="1">The sequence shown here is derived from an EMBL/GenBank/DDBJ whole genome shotgun (WGS) entry which is preliminary data.</text>
</comment>
<dbReference type="RefSeq" id="WP_080062746.1">
    <property type="nucleotide sequence ID" value="NZ_MZGX01000001.1"/>
</dbReference>
<reference evidence="1 2" key="1">
    <citation type="submission" date="2017-03" db="EMBL/GenBank/DDBJ databases">
        <title>Genome sequence of Clostridium hungatei DSM 14427.</title>
        <authorList>
            <person name="Poehlein A."/>
            <person name="Daniel R."/>
        </authorList>
    </citation>
    <scope>NUCLEOTIDE SEQUENCE [LARGE SCALE GENOMIC DNA]</scope>
    <source>
        <strain evidence="1 2">DSM 14427</strain>
    </source>
</reference>
<evidence type="ECO:0000313" key="2">
    <source>
        <dbReference type="Proteomes" id="UP000191554"/>
    </source>
</evidence>
<protein>
    <submittedName>
        <fullName evidence="1">Uncharacterized protein</fullName>
    </submittedName>
</protein>
<gene>
    <name evidence="1" type="ORF">CLHUN_02490</name>
</gene>
<name>A0A1V4SRM0_RUMHU</name>